<dbReference type="PANTHER" id="PTHR46797">
    <property type="entry name" value="HTH-TYPE TRANSCRIPTIONAL REGULATOR"/>
    <property type="match status" value="1"/>
</dbReference>
<dbReference type="GO" id="GO:0003700">
    <property type="term" value="F:DNA-binding transcription factor activity"/>
    <property type="evidence" value="ECO:0007669"/>
    <property type="project" value="TreeGrafter"/>
</dbReference>
<accession>A0A4R7HUU8</accession>
<dbReference type="Pfam" id="PF01381">
    <property type="entry name" value="HTH_3"/>
    <property type="match status" value="1"/>
</dbReference>
<name>A0A4R7HUU8_9ACTN</name>
<dbReference type="SUPFAM" id="SSF47413">
    <property type="entry name" value="lambda repressor-like DNA-binding domains"/>
    <property type="match status" value="1"/>
</dbReference>
<dbReference type="GO" id="GO:0005829">
    <property type="term" value="C:cytosol"/>
    <property type="evidence" value="ECO:0007669"/>
    <property type="project" value="TreeGrafter"/>
</dbReference>
<keyword evidence="1" id="KW-0238">DNA-binding</keyword>
<feature type="domain" description="HTH cro/C1-type" evidence="2">
    <location>
        <begin position="3"/>
        <end position="58"/>
    </location>
</feature>
<evidence type="ECO:0000259" key="2">
    <source>
        <dbReference type="PROSITE" id="PS50943"/>
    </source>
</evidence>
<sequence length="99" mass="10815">MTIRTVRERAGLSMRELARRAGTSHATLSAYEHGAKSPTAATLQRIVRAAGVQPVIAFTKRAAPASRRGDELEAVLRLAGQFPARHRRRLDLPVFGRAS</sequence>
<dbReference type="Gene3D" id="1.10.260.40">
    <property type="entry name" value="lambda repressor-like DNA-binding domains"/>
    <property type="match status" value="1"/>
</dbReference>
<dbReference type="Proteomes" id="UP000294558">
    <property type="component" value="Unassembled WGS sequence"/>
</dbReference>
<reference evidence="3 4" key="1">
    <citation type="submission" date="2019-03" db="EMBL/GenBank/DDBJ databases">
        <title>Sequencing the genomes of 1000 actinobacteria strains.</title>
        <authorList>
            <person name="Klenk H.-P."/>
        </authorList>
    </citation>
    <scope>NUCLEOTIDE SEQUENCE [LARGE SCALE GENOMIC DNA]</scope>
    <source>
        <strain evidence="3 4">DSM 18936</strain>
    </source>
</reference>
<comment type="caution">
    <text evidence="3">The sequence shown here is derived from an EMBL/GenBank/DDBJ whole genome shotgun (WGS) entry which is preliminary data.</text>
</comment>
<dbReference type="PROSITE" id="PS50943">
    <property type="entry name" value="HTH_CROC1"/>
    <property type="match status" value="1"/>
</dbReference>
<dbReference type="CDD" id="cd00093">
    <property type="entry name" value="HTH_XRE"/>
    <property type="match status" value="1"/>
</dbReference>
<dbReference type="PANTHER" id="PTHR46797:SF1">
    <property type="entry name" value="METHYLPHOSPHONATE SYNTHASE"/>
    <property type="match status" value="1"/>
</dbReference>
<proteinExistence type="predicted"/>
<protein>
    <submittedName>
        <fullName evidence="3">Helix-turn-helix protein</fullName>
    </submittedName>
</protein>
<dbReference type="AlphaFoldDB" id="A0A4R7HUU8"/>
<dbReference type="EMBL" id="SOAU01000001">
    <property type="protein sequence ID" value="TDT14630.1"/>
    <property type="molecule type" value="Genomic_DNA"/>
</dbReference>
<dbReference type="InterPro" id="IPR001387">
    <property type="entry name" value="Cro/C1-type_HTH"/>
</dbReference>
<evidence type="ECO:0000313" key="4">
    <source>
        <dbReference type="Proteomes" id="UP000294558"/>
    </source>
</evidence>
<evidence type="ECO:0000313" key="3">
    <source>
        <dbReference type="EMBL" id="TDT14630.1"/>
    </source>
</evidence>
<evidence type="ECO:0000256" key="1">
    <source>
        <dbReference type="ARBA" id="ARBA00023125"/>
    </source>
</evidence>
<dbReference type="InterPro" id="IPR010982">
    <property type="entry name" value="Lambda_DNA-bd_dom_sf"/>
</dbReference>
<organism evidence="3 4">
    <name type="scientific">Ilumatobacter fluminis</name>
    <dbReference type="NCBI Taxonomy" id="467091"/>
    <lineage>
        <taxon>Bacteria</taxon>
        <taxon>Bacillati</taxon>
        <taxon>Actinomycetota</taxon>
        <taxon>Acidimicrobiia</taxon>
        <taxon>Acidimicrobiales</taxon>
        <taxon>Ilumatobacteraceae</taxon>
        <taxon>Ilumatobacter</taxon>
    </lineage>
</organism>
<keyword evidence="4" id="KW-1185">Reference proteome</keyword>
<dbReference type="InterPro" id="IPR050807">
    <property type="entry name" value="TransReg_Diox_bact_type"/>
</dbReference>
<dbReference type="SMART" id="SM00530">
    <property type="entry name" value="HTH_XRE"/>
    <property type="match status" value="1"/>
</dbReference>
<dbReference type="GO" id="GO:0003677">
    <property type="term" value="F:DNA binding"/>
    <property type="evidence" value="ECO:0007669"/>
    <property type="project" value="UniProtKB-KW"/>
</dbReference>
<gene>
    <name evidence="3" type="ORF">BDK89_0185</name>
</gene>